<evidence type="ECO:0000313" key="1">
    <source>
        <dbReference type="EMBL" id="KRM56217.1"/>
    </source>
</evidence>
<reference evidence="1 2" key="1">
    <citation type="journal article" date="2015" name="Genome Announc.">
        <title>Expanding the biotechnology potential of lactobacilli through comparative genomics of 213 strains and associated genera.</title>
        <authorList>
            <person name="Sun Z."/>
            <person name="Harris H.M."/>
            <person name="McCann A."/>
            <person name="Guo C."/>
            <person name="Argimon S."/>
            <person name="Zhang W."/>
            <person name="Yang X."/>
            <person name="Jeffery I.B."/>
            <person name="Cooney J.C."/>
            <person name="Kagawa T.F."/>
            <person name="Liu W."/>
            <person name="Song Y."/>
            <person name="Salvetti E."/>
            <person name="Wrobel A."/>
            <person name="Rasinkangas P."/>
            <person name="Parkhill J."/>
            <person name="Rea M.C."/>
            <person name="O'Sullivan O."/>
            <person name="Ritari J."/>
            <person name="Douillard F.P."/>
            <person name="Paul Ross R."/>
            <person name="Yang R."/>
            <person name="Briner A.E."/>
            <person name="Felis G.E."/>
            <person name="de Vos W.M."/>
            <person name="Barrangou R."/>
            <person name="Klaenhammer T.R."/>
            <person name="Caufield P.W."/>
            <person name="Cui Y."/>
            <person name="Zhang H."/>
            <person name="O'Toole P.W."/>
        </authorList>
    </citation>
    <scope>NUCLEOTIDE SEQUENCE [LARGE SCALE GENOMIC DNA]</scope>
    <source>
        <strain evidence="1 2">DSM 20505</strain>
    </source>
</reference>
<comment type="caution">
    <text evidence="1">The sequence shown here is derived from an EMBL/GenBank/DDBJ whole genome shotgun (WGS) entry which is preliminary data.</text>
</comment>
<dbReference type="AlphaFoldDB" id="A0A0R1ZWK6"/>
<dbReference type="STRING" id="1291052.FC18_GL000194"/>
<sequence>MAAEEPVTRNQKISGANAIMDFGYVTERTIPEMMDRAYAQQFLLEVQDELQLRSLTVPVVMQTFNYYMGSGVIIYDPKRFSTDAAKETLQHELGYRK</sequence>
<gene>
    <name evidence="1" type="ORF">FC18_GL000194</name>
</gene>
<proteinExistence type="predicted"/>
<dbReference type="Proteomes" id="UP000051679">
    <property type="component" value="Unassembled WGS sequence"/>
</dbReference>
<name>A0A0R1ZWK6_9LACO</name>
<keyword evidence="2" id="KW-1185">Reference proteome</keyword>
<dbReference type="EMBL" id="AYYO01000008">
    <property type="protein sequence ID" value="KRM56217.1"/>
    <property type="molecule type" value="Genomic_DNA"/>
</dbReference>
<dbReference type="RefSeq" id="WP_056975371.1">
    <property type="nucleotide sequence ID" value="NZ_AYYO01000008.1"/>
</dbReference>
<organism evidence="1 2">
    <name type="scientific">Lacticaseibacillus sharpeae JCM 1186 = DSM 20505</name>
    <dbReference type="NCBI Taxonomy" id="1291052"/>
    <lineage>
        <taxon>Bacteria</taxon>
        <taxon>Bacillati</taxon>
        <taxon>Bacillota</taxon>
        <taxon>Bacilli</taxon>
        <taxon>Lactobacillales</taxon>
        <taxon>Lactobacillaceae</taxon>
        <taxon>Lacticaseibacillus</taxon>
    </lineage>
</organism>
<dbReference type="OrthoDB" id="2314915at2"/>
<evidence type="ECO:0000313" key="2">
    <source>
        <dbReference type="Proteomes" id="UP000051679"/>
    </source>
</evidence>
<accession>A0A0R1ZWK6</accession>
<protein>
    <submittedName>
        <fullName evidence="1">Uncharacterized protein</fullName>
    </submittedName>
</protein>
<dbReference type="PATRIC" id="fig|1291052.5.peg.199"/>